<dbReference type="Proteomes" id="UP000285060">
    <property type="component" value="Unassembled WGS sequence"/>
</dbReference>
<proteinExistence type="predicted"/>
<dbReference type="AlphaFoldDB" id="A0A3R6WUL8"/>
<dbReference type="PANTHER" id="PTHR12461:SF99">
    <property type="entry name" value="BIFUNCTIONAL PEPTIDASE AND (3S)-LYSYL HYDROXYLASE JMJD7"/>
    <property type="match status" value="1"/>
</dbReference>
<dbReference type="Pfam" id="PF13621">
    <property type="entry name" value="Cupin_8"/>
    <property type="match status" value="1"/>
</dbReference>
<evidence type="ECO:0000259" key="1">
    <source>
        <dbReference type="Pfam" id="PF13621"/>
    </source>
</evidence>
<dbReference type="SUPFAM" id="SSF51197">
    <property type="entry name" value="Clavaminate synthase-like"/>
    <property type="match status" value="1"/>
</dbReference>
<dbReference type="EMBL" id="QUSY01000001">
    <property type="protein sequence ID" value="RHY35499.1"/>
    <property type="molecule type" value="Genomic_DNA"/>
</dbReference>
<feature type="non-terminal residue" evidence="2">
    <location>
        <position position="1"/>
    </location>
</feature>
<name>A0A3R6WUL8_9STRA</name>
<dbReference type="InterPro" id="IPR041667">
    <property type="entry name" value="Cupin_8"/>
</dbReference>
<gene>
    <name evidence="2" type="ORF">DYB32_000014</name>
</gene>
<reference evidence="2 3" key="1">
    <citation type="submission" date="2018-08" db="EMBL/GenBank/DDBJ databases">
        <title>Aphanomyces genome sequencing and annotation.</title>
        <authorList>
            <person name="Minardi D."/>
            <person name="Oidtmann B."/>
            <person name="Van Der Giezen M."/>
            <person name="Studholme D.J."/>
        </authorList>
    </citation>
    <scope>NUCLEOTIDE SEQUENCE [LARGE SCALE GENOMIC DNA]</scope>
    <source>
        <strain evidence="2 3">NJM0002</strain>
    </source>
</reference>
<evidence type="ECO:0000313" key="3">
    <source>
        <dbReference type="Proteomes" id="UP000285060"/>
    </source>
</evidence>
<dbReference type="InterPro" id="IPR014710">
    <property type="entry name" value="RmlC-like_jellyroll"/>
</dbReference>
<dbReference type="PANTHER" id="PTHR12461">
    <property type="entry name" value="HYPOXIA-INDUCIBLE FACTOR 1 ALPHA INHIBITOR-RELATED"/>
    <property type="match status" value="1"/>
</dbReference>
<evidence type="ECO:0000313" key="2">
    <source>
        <dbReference type="EMBL" id="RHY35499.1"/>
    </source>
</evidence>
<comment type="caution">
    <text evidence="2">The sequence shown here is derived from an EMBL/GenBank/DDBJ whole genome shotgun (WGS) entry which is preliminary data.</text>
</comment>
<dbReference type="VEuPathDB" id="FungiDB:H310_04570"/>
<feature type="domain" description="Cupin-like" evidence="1">
    <location>
        <begin position="41"/>
        <end position="98"/>
    </location>
</feature>
<keyword evidence="3" id="KW-1185">Reference proteome</keyword>
<dbReference type="Gene3D" id="2.60.120.10">
    <property type="entry name" value="Jelly Rolls"/>
    <property type="match status" value="2"/>
</dbReference>
<accession>A0A3R6WUL8</accession>
<organism evidence="2 3">
    <name type="scientific">Aphanomyces invadans</name>
    <dbReference type="NCBI Taxonomy" id="157072"/>
    <lineage>
        <taxon>Eukaryota</taxon>
        <taxon>Sar</taxon>
        <taxon>Stramenopiles</taxon>
        <taxon>Oomycota</taxon>
        <taxon>Saprolegniomycetes</taxon>
        <taxon>Saprolegniales</taxon>
        <taxon>Verrucalvaceae</taxon>
        <taxon>Aphanomyces</taxon>
    </lineage>
</organism>
<protein>
    <recommendedName>
        <fullName evidence="1">Cupin-like domain-containing protein</fullName>
    </recommendedName>
</protein>
<sequence>HAIGIPPAPRAMDDVLAQLGEDTKDFWAPRSIARIPPPTPMEFYRHYVSKNIPVIITHAVDHWPALTKWTDEYLTDTLGDAQVTVDVTPSGYGDAVNDSLRDQFPDLLEDVDPMLDFAAEAFGNSPEAVNLWIGDARAISTMHKDHYEVRCVQSRS</sequence>